<keyword evidence="6" id="KW-0964">Secreted</keyword>
<dbReference type="GO" id="GO:0005507">
    <property type="term" value="F:copper ion binding"/>
    <property type="evidence" value="ECO:0007669"/>
    <property type="project" value="InterPro"/>
</dbReference>
<dbReference type="Pfam" id="PF00394">
    <property type="entry name" value="Cu-oxidase"/>
    <property type="match status" value="1"/>
</dbReference>
<evidence type="ECO:0000256" key="9">
    <source>
        <dbReference type="ARBA" id="ARBA00023008"/>
    </source>
</evidence>
<dbReference type="FunFam" id="2.60.40.420:FF:000045">
    <property type="entry name" value="Laccase 2"/>
    <property type="match status" value="1"/>
</dbReference>
<feature type="domain" description="Plastocyanin-like" evidence="11">
    <location>
        <begin position="16"/>
        <end position="136"/>
    </location>
</feature>
<keyword evidence="7" id="KW-0479">Metal-binding</keyword>
<dbReference type="PANTHER" id="PTHR11709:SF394">
    <property type="entry name" value="FI03373P-RELATED"/>
    <property type="match status" value="1"/>
</dbReference>
<dbReference type="AlphaFoldDB" id="A0A9P7G8R3"/>
<keyword evidence="9" id="KW-0186">Copper</keyword>
<dbReference type="EMBL" id="JABCKV010000077">
    <property type="protein sequence ID" value="KAG5644253.1"/>
    <property type="molecule type" value="Genomic_DNA"/>
</dbReference>
<keyword evidence="10" id="KW-0732">Signal</keyword>
<comment type="cofactor">
    <cofactor evidence="2">
        <name>Cu cation</name>
        <dbReference type="ChEBI" id="CHEBI:23378"/>
    </cofactor>
</comment>
<accession>A0A9P7G8R3</accession>
<evidence type="ECO:0000256" key="6">
    <source>
        <dbReference type="ARBA" id="ARBA00022525"/>
    </source>
</evidence>
<dbReference type="InterPro" id="IPR001117">
    <property type="entry name" value="Cu-oxidase_2nd"/>
</dbReference>
<feature type="signal peptide" evidence="10">
    <location>
        <begin position="1"/>
        <end position="19"/>
    </location>
</feature>
<dbReference type="Gene3D" id="2.60.40.420">
    <property type="entry name" value="Cupredoxins - blue copper proteins"/>
    <property type="match status" value="2"/>
</dbReference>
<dbReference type="PANTHER" id="PTHR11709">
    <property type="entry name" value="MULTI-COPPER OXIDASE"/>
    <property type="match status" value="1"/>
</dbReference>
<keyword evidence="8" id="KW-0560">Oxidoreductase</keyword>
<evidence type="ECO:0000256" key="10">
    <source>
        <dbReference type="SAM" id="SignalP"/>
    </source>
</evidence>
<dbReference type="Pfam" id="PF07731">
    <property type="entry name" value="Cu-oxidase_2"/>
    <property type="match status" value="1"/>
</dbReference>
<keyword evidence="14" id="KW-1185">Reference proteome</keyword>
<reference evidence="13" key="2">
    <citation type="submission" date="2021-10" db="EMBL/GenBank/DDBJ databases">
        <title>Phylogenomics reveals ancestral predisposition of the termite-cultivated fungus Termitomyces towards a domesticated lifestyle.</title>
        <authorList>
            <person name="Auxier B."/>
            <person name="Grum-Grzhimaylo A."/>
            <person name="Cardenas M.E."/>
            <person name="Lodge J.D."/>
            <person name="Laessoe T."/>
            <person name="Pedersen O."/>
            <person name="Smith M.E."/>
            <person name="Kuyper T.W."/>
            <person name="Franco-Molano E.A."/>
            <person name="Baroni T.J."/>
            <person name="Aanen D.K."/>
        </authorList>
    </citation>
    <scope>NUCLEOTIDE SEQUENCE</scope>
    <source>
        <strain evidence="13">AP01</strain>
        <tissue evidence="13">Mycelium</tissue>
    </source>
</reference>
<evidence type="ECO:0000259" key="12">
    <source>
        <dbReference type="Pfam" id="PF07731"/>
    </source>
</evidence>
<feature type="chain" id="PRO_5040337994" description="laccase" evidence="10">
    <location>
        <begin position="20"/>
        <end position="312"/>
    </location>
</feature>
<dbReference type="GO" id="GO:0005576">
    <property type="term" value="C:extracellular region"/>
    <property type="evidence" value="ECO:0007669"/>
    <property type="project" value="UniProtKB-SubCell"/>
</dbReference>
<dbReference type="InterPro" id="IPR008972">
    <property type="entry name" value="Cupredoxin"/>
</dbReference>
<comment type="caution">
    <text evidence="13">The sequence shown here is derived from an EMBL/GenBank/DDBJ whole genome shotgun (WGS) entry which is preliminary data.</text>
</comment>
<evidence type="ECO:0000313" key="14">
    <source>
        <dbReference type="Proteomes" id="UP000775547"/>
    </source>
</evidence>
<protein>
    <recommendedName>
        <fullName evidence="5">laccase</fullName>
        <ecNumber evidence="5">1.10.3.2</ecNumber>
    </recommendedName>
</protein>
<feature type="domain" description="Plastocyanin-like" evidence="12">
    <location>
        <begin position="198"/>
        <end position="312"/>
    </location>
</feature>
<reference evidence="13" key="1">
    <citation type="submission" date="2020-07" db="EMBL/GenBank/DDBJ databases">
        <authorList>
            <person name="Nieuwenhuis M."/>
            <person name="Van De Peppel L.J.J."/>
        </authorList>
    </citation>
    <scope>NUCLEOTIDE SEQUENCE</scope>
    <source>
        <strain evidence="13">AP01</strain>
        <tissue evidence="13">Mycelium</tissue>
    </source>
</reference>
<dbReference type="OrthoDB" id="2121828at2759"/>
<gene>
    <name evidence="13" type="primary">POX2_5</name>
    <name evidence="13" type="ORF">DXG03_008791</name>
</gene>
<dbReference type="CDD" id="cd13903">
    <property type="entry name" value="CuRO_3_Tv-LCC_like"/>
    <property type="match status" value="1"/>
</dbReference>
<name>A0A9P7G8R3_9AGAR</name>
<evidence type="ECO:0000256" key="7">
    <source>
        <dbReference type="ARBA" id="ARBA00022723"/>
    </source>
</evidence>
<dbReference type="InterPro" id="IPR045087">
    <property type="entry name" value="Cu-oxidase_fam"/>
</dbReference>
<evidence type="ECO:0000313" key="13">
    <source>
        <dbReference type="EMBL" id="KAG5644253.1"/>
    </source>
</evidence>
<dbReference type="GO" id="GO:0052716">
    <property type="term" value="F:hydroquinone:oxygen oxidoreductase activity"/>
    <property type="evidence" value="ECO:0007669"/>
    <property type="project" value="UniProtKB-EC"/>
</dbReference>
<organism evidence="13 14">
    <name type="scientific">Asterophora parasitica</name>
    <dbReference type="NCBI Taxonomy" id="117018"/>
    <lineage>
        <taxon>Eukaryota</taxon>
        <taxon>Fungi</taxon>
        <taxon>Dikarya</taxon>
        <taxon>Basidiomycota</taxon>
        <taxon>Agaricomycotina</taxon>
        <taxon>Agaricomycetes</taxon>
        <taxon>Agaricomycetidae</taxon>
        <taxon>Agaricales</taxon>
        <taxon>Tricholomatineae</taxon>
        <taxon>Lyophyllaceae</taxon>
        <taxon>Asterophora</taxon>
    </lineage>
</organism>
<evidence type="ECO:0000256" key="1">
    <source>
        <dbReference type="ARBA" id="ARBA00000349"/>
    </source>
</evidence>
<evidence type="ECO:0000256" key="8">
    <source>
        <dbReference type="ARBA" id="ARBA00023002"/>
    </source>
</evidence>
<proteinExistence type="inferred from homology"/>
<dbReference type="Proteomes" id="UP000775547">
    <property type="component" value="Unassembled WGS sequence"/>
</dbReference>
<evidence type="ECO:0000256" key="3">
    <source>
        <dbReference type="ARBA" id="ARBA00004613"/>
    </source>
</evidence>
<comment type="subcellular location">
    <subcellularLocation>
        <location evidence="3">Secreted</location>
    </subcellularLocation>
</comment>
<dbReference type="InterPro" id="IPR011706">
    <property type="entry name" value="Cu-oxidase_C"/>
</dbReference>
<dbReference type="SUPFAM" id="SSF49503">
    <property type="entry name" value="Cupredoxins"/>
    <property type="match status" value="2"/>
</dbReference>
<sequence length="312" mass="34562">MMWHSLASVVLEGDLLADATLINGRGRYVNGPAVPLSVVNVQGLQRYRFRIIAMSCETKFTFAIDGHSLTVIEADGEYTTPLEVDSLDVFAGQRYSVIMTTNQPIGNYWIRANPDIRGYPGFDNGRNSAILRYNGAPMTDPSTSFVSRNPLKEVNLHALFNPMVPGNPWPGGADINLNIAHTFNVQKFEYQMNGFAFHPPSLPVLLQILSGAQEARDLLPEGSIYALPSNKVIEISLPGTSVRLGGPHPFHLHGHTFSVVRSGDSKEYNYLNPVRRDTVNTGFRGGNATIRFVTDNAGPWFLHCHVDWHLEM</sequence>
<evidence type="ECO:0000259" key="11">
    <source>
        <dbReference type="Pfam" id="PF00394"/>
    </source>
</evidence>
<evidence type="ECO:0000256" key="2">
    <source>
        <dbReference type="ARBA" id="ARBA00001935"/>
    </source>
</evidence>
<evidence type="ECO:0000256" key="4">
    <source>
        <dbReference type="ARBA" id="ARBA00010609"/>
    </source>
</evidence>
<comment type="catalytic activity">
    <reaction evidence="1">
        <text>4 hydroquinone + O2 = 4 benzosemiquinone + 2 H2O</text>
        <dbReference type="Rhea" id="RHEA:11276"/>
        <dbReference type="ChEBI" id="CHEBI:15377"/>
        <dbReference type="ChEBI" id="CHEBI:15379"/>
        <dbReference type="ChEBI" id="CHEBI:17594"/>
        <dbReference type="ChEBI" id="CHEBI:17977"/>
        <dbReference type="EC" id="1.10.3.2"/>
    </reaction>
</comment>
<comment type="similarity">
    <text evidence="4">Belongs to the multicopper oxidase family.</text>
</comment>
<evidence type="ECO:0000256" key="5">
    <source>
        <dbReference type="ARBA" id="ARBA00012297"/>
    </source>
</evidence>
<dbReference type="EC" id="1.10.3.2" evidence="5"/>